<keyword evidence="3" id="KW-1185">Reference proteome</keyword>
<name>A0A5B7HZ96_PORTR</name>
<proteinExistence type="predicted"/>
<dbReference type="AlphaFoldDB" id="A0A5B7HZ96"/>
<sequence length="143" mass="15112">MTFFHLCTNNLFGSCPAIEQLWAASGCCCRRAAPLVPSQYCSVLEQRRPHNIALGNTGVSRTQGCDNLGQYLLWGLTAARRASAPSPGALQAWRLVRRECARAGRGGGGRAAGPPSDGHPAGRRVAAAPPCEARPEPPPLLLV</sequence>
<evidence type="ECO:0000313" key="2">
    <source>
        <dbReference type="EMBL" id="MPC75019.1"/>
    </source>
</evidence>
<evidence type="ECO:0000256" key="1">
    <source>
        <dbReference type="SAM" id="MobiDB-lite"/>
    </source>
</evidence>
<dbReference type="Proteomes" id="UP000324222">
    <property type="component" value="Unassembled WGS sequence"/>
</dbReference>
<dbReference type="EMBL" id="VSRR010040193">
    <property type="protein sequence ID" value="MPC75019.1"/>
    <property type="molecule type" value="Genomic_DNA"/>
</dbReference>
<comment type="caution">
    <text evidence="2">The sequence shown here is derived from an EMBL/GenBank/DDBJ whole genome shotgun (WGS) entry which is preliminary data.</text>
</comment>
<accession>A0A5B7HZ96</accession>
<reference evidence="2 3" key="1">
    <citation type="submission" date="2019-05" db="EMBL/GenBank/DDBJ databases">
        <title>Another draft genome of Portunus trituberculatus and its Hox gene families provides insights of decapod evolution.</title>
        <authorList>
            <person name="Jeong J.-H."/>
            <person name="Song I."/>
            <person name="Kim S."/>
            <person name="Choi T."/>
            <person name="Kim D."/>
            <person name="Ryu S."/>
            <person name="Kim W."/>
        </authorList>
    </citation>
    <scope>NUCLEOTIDE SEQUENCE [LARGE SCALE GENOMIC DNA]</scope>
    <source>
        <tissue evidence="2">Muscle</tissue>
    </source>
</reference>
<feature type="region of interest" description="Disordered" evidence="1">
    <location>
        <begin position="103"/>
        <end position="143"/>
    </location>
</feature>
<evidence type="ECO:0000313" key="3">
    <source>
        <dbReference type="Proteomes" id="UP000324222"/>
    </source>
</evidence>
<organism evidence="2 3">
    <name type="scientific">Portunus trituberculatus</name>
    <name type="common">Swimming crab</name>
    <name type="synonym">Neptunus trituberculatus</name>
    <dbReference type="NCBI Taxonomy" id="210409"/>
    <lineage>
        <taxon>Eukaryota</taxon>
        <taxon>Metazoa</taxon>
        <taxon>Ecdysozoa</taxon>
        <taxon>Arthropoda</taxon>
        <taxon>Crustacea</taxon>
        <taxon>Multicrustacea</taxon>
        <taxon>Malacostraca</taxon>
        <taxon>Eumalacostraca</taxon>
        <taxon>Eucarida</taxon>
        <taxon>Decapoda</taxon>
        <taxon>Pleocyemata</taxon>
        <taxon>Brachyura</taxon>
        <taxon>Eubrachyura</taxon>
        <taxon>Portunoidea</taxon>
        <taxon>Portunidae</taxon>
        <taxon>Portuninae</taxon>
        <taxon>Portunus</taxon>
    </lineage>
</organism>
<protein>
    <submittedName>
        <fullName evidence="2">Uncharacterized protein</fullName>
    </submittedName>
</protein>
<gene>
    <name evidence="2" type="ORF">E2C01_069402</name>
</gene>